<evidence type="ECO:0000313" key="1">
    <source>
        <dbReference type="EMBL" id="SNX71771.1"/>
    </source>
</evidence>
<dbReference type="Proteomes" id="UP000219546">
    <property type="component" value="Unassembled WGS sequence"/>
</dbReference>
<evidence type="ECO:0000313" key="2">
    <source>
        <dbReference type="Proteomes" id="UP000219546"/>
    </source>
</evidence>
<organism evidence="1 2">
    <name type="scientific">Bacillus oleivorans</name>
    <dbReference type="NCBI Taxonomy" id="1448271"/>
    <lineage>
        <taxon>Bacteria</taxon>
        <taxon>Bacillati</taxon>
        <taxon>Bacillota</taxon>
        <taxon>Bacilli</taxon>
        <taxon>Bacillales</taxon>
        <taxon>Bacillaceae</taxon>
        <taxon>Bacillus</taxon>
    </lineage>
</organism>
<proteinExistence type="predicted"/>
<dbReference type="EMBL" id="OAOP01000005">
    <property type="protein sequence ID" value="SNX71771.1"/>
    <property type="molecule type" value="Genomic_DNA"/>
</dbReference>
<name>A0A285CW27_9BACI</name>
<accession>A0A285CW27</accession>
<sequence length="36" mass="4166">MKVTIVGTPNEERKKEALDIIVEHLLEEKEEEKEAS</sequence>
<dbReference type="AlphaFoldDB" id="A0A285CW27"/>
<protein>
    <submittedName>
        <fullName evidence="1">Uncharacterized protein</fullName>
    </submittedName>
</protein>
<keyword evidence="2" id="KW-1185">Reference proteome</keyword>
<gene>
    <name evidence="1" type="ORF">SAMN05877753_105370</name>
</gene>
<reference evidence="1 2" key="1">
    <citation type="submission" date="2017-08" db="EMBL/GenBank/DDBJ databases">
        <authorList>
            <person name="de Groot N.N."/>
        </authorList>
    </citation>
    <scope>NUCLEOTIDE SEQUENCE [LARGE SCALE GENOMIC DNA]</scope>
    <source>
        <strain evidence="1 2">JC228</strain>
    </source>
</reference>